<dbReference type="AlphaFoldDB" id="A0A5C3KIS7"/>
<dbReference type="Proteomes" id="UP000307440">
    <property type="component" value="Unassembled WGS sequence"/>
</dbReference>
<feature type="region of interest" description="Disordered" evidence="1">
    <location>
        <begin position="23"/>
        <end position="60"/>
    </location>
</feature>
<name>A0A5C3KIS7_COPMA</name>
<feature type="compositionally biased region" description="Basic and acidic residues" evidence="1">
    <location>
        <begin position="927"/>
        <end position="938"/>
    </location>
</feature>
<proteinExistence type="predicted"/>
<evidence type="ECO:0000313" key="2">
    <source>
        <dbReference type="EMBL" id="TFK20014.1"/>
    </source>
</evidence>
<feature type="region of interest" description="Disordered" evidence="1">
    <location>
        <begin position="920"/>
        <end position="966"/>
    </location>
</feature>
<gene>
    <name evidence="2" type="ORF">FA15DRAFT_722285</name>
</gene>
<reference evidence="2 3" key="1">
    <citation type="journal article" date="2019" name="Nat. Ecol. Evol.">
        <title>Megaphylogeny resolves global patterns of mushroom evolution.</title>
        <authorList>
            <person name="Varga T."/>
            <person name="Krizsan K."/>
            <person name="Foldi C."/>
            <person name="Dima B."/>
            <person name="Sanchez-Garcia M."/>
            <person name="Sanchez-Ramirez S."/>
            <person name="Szollosi G.J."/>
            <person name="Szarkandi J.G."/>
            <person name="Papp V."/>
            <person name="Albert L."/>
            <person name="Andreopoulos W."/>
            <person name="Angelini C."/>
            <person name="Antonin V."/>
            <person name="Barry K.W."/>
            <person name="Bougher N.L."/>
            <person name="Buchanan P."/>
            <person name="Buyck B."/>
            <person name="Bense V."/>
            <person name="Catcheside P."/>
            <person name="Chovatia M."/>
            <person name="Cooper J."/>
            <person name="Damon W."/>
            <person name="Desjardin D."/>
            <person name="Finy P."/>
            <person name="Geml J."/>
            <person name="Haridas S."/>
            <person name="Hughes K."/>
            <person name="Justo A."/>
            <person name="Karasinski D."/>
            <person name="Kautmanova I."/>
            <person name="Kiss B."/>
            <person name="Kocsube S."/>
            <person name="Kotiranta H."/>
            <person name="LaButti K.M."/>
            <person name="Lechner B.E."/>
            <person name="Liimatainen K."/>
            <person name="Lipzen A."/>
            <person name="Lukacs Z."/>
            <person name="Mihaltcheva S."/>
            <person name="Morgado L.N."/>
            <person name="Niskanen T."/>
            <person name="Noordeloos M.E."/>
            <person name="Ohm R.A."/>
            <person name="Ortiz-Santana B."/>
            <person name="Ovrebo C."/>
            <person name="Racz N."/>
            <person name="Riley R."/>
            <person name="Savchenko A."/>
            <person name="Shiryaev A."/>
            <person name="Soop K."/>
            <person name="Spirin V."/>
            <person name="Szebenyi C."/>
            <person name="Tomsovsky M."/>
            <person name="Tulloss R.E."/>
            <person name="Uehling J."/>
            <person name="Grigoriev I.V."/>
            <person name="Vagvolgyi C."/>
            <person name="Papp T."/>
            <person name="Martin F.M."/>
            <person name="Miettinen O."/>
            <person name="Hibbett D.S."/>
            <person name="Nagy L.G."/>
        </authorList>
    </citation>
    <scope>NUCLEOTIDE SEQUENCE [LARGE SCALE GENOMIC DNA]</scope>
    <source>
        <strain evidence="2 3">CBS 121175</strain>
    </source>
</reference>
<keyword evidence="3" id="KW-1185">Reference proteome</keyword>
<sequence>MLKDHQSCVLRLNEVWQRASAMDVQEVPGGATAPPEGDTTPEYLDFGANEDGGTDDPTPLSAPSYQVSMSEGEYMMWQDFVSGAYRIEMEDPEEERQRHLHEFHRRVEENNLWAGLDTERPNELDNEVNEAVNHLNEEEDALAELIDSLGLTEADALNSLGSESGLVEDENWAPYPSKLAFLLDAIDNLPRLRVSAGLMAVIVWLLREAGVRNVPLLYALRNVQKSLRKEKGVETVDTQTAKGNIFSYNSPVDAVTNDWTNPRIRPHIRQYPVLLRTGVVSEIWHGDKWRRTMDRHALSPMFDAGEQHYYIDEPARIRGGDLVIPIRWLEDEGGKIWFEAWKVSRDDSENNLATIEDDDERVVLLQAEALCENMLALQDQEERQRQLHEFHRRVEENNLWPGLDTERPNELDNEVNEAVNHLNEEEDVLAELIDSLGLTEADALNSLGSESGLVEDENWAPYLSKLAFLLDTIDNLPRLRVSAGLMAAIVWLLQEAGVRNVPSLYALRNVQKSLQKEKGIETVDTQTAKGNVFSYNSPVDVVTNDWTNPCIWPHICRYPVLSCTGVVSEIWHGDKWRRMMDQHALSPMVDAGEQHYYIDEPAHKGGKIWFEAWKVSHDDLENNLATSEDNDERVVLLQAEALCKNMLALQDHRGLADRDPIYTSFIDVFGDDVSGNHSKSWNKHWNIYIMHRNLPHSILQQQSETRFVSTSPVASIPEQFQAVKKVIESMITRATHSKPARLLDLLTRQYTRVKVQCNCEPGDNPAQSEASGHMGMCTGRIVEILREEMGAQALAVIECFQVSQEIHAIYDMPVLVKPFGETSRLAVKAQDILFDYNVQHDCYSGKCTVNGERTIMQERTTSGRTEKFVEHTGLERFVINTHSFHNAHHLRDIDALRARLRPKPLYPDRRKHHEQAAATLRANKAAADSEKAKEKDHVVPGGKAGTSKGKQGPNKRRRTDTVPSVAGPSSFALALLDASISMDKD</sequence>
<dbReference type="STRING" id="230819.A0A5C3KIS7"/>
<dbReference type="EMBL" id="ML210315">
    <property type="protein sequence ID" value="TFK20014.1"/>
    <property type="molecule type" value="Genomic_DNA"/>
</dbReference>
<evidence type="ECO:0000256" key="1">
    <source>
        <dbReference type="SAM" id="MobiDB-lite"/>
    </source>
</evidence>
<dbReference type="OrthoDB" id="2506088at2759"/>
<protein>
    <submittedName>
        <fullName evidence="2">Uncharacterized protein</fullName>
    </submittedName>
</protein>
<organism evidence="2 3">
    <name type="scientific">Coprinopsis marcescibilis</name>
    <name type="common">Agaric fungus</name>
    <name type="synonym">Psathyrella marcescibilis</name>
    <dbReference type="NCBI Taxonomy" id="230819"/>
    <lineage>
        <taxon>Eukaryota</taxon>
        <taxon>Fungi</taxon>
        <taxon>Dikarya</taxon>
        <taxon>Basidiomycota</taxon>
        <taxon>Agaricomycotina</taxon>
        <taxon>Agaricomycetes</taxon>
        <taxon>Agaricomycetidae</taxon>
        <taxon>Agaricales</taxon>
        <taxon>Agaricineae</taxon>
        <taxon>Psathyrellaceae</taxon>
        <taxon>Coprinopsis</taxon>
    </lineage>
</organism>
<evidence type="ECO:0000313" key="3">
    <source>
        <dbReference type="Proteomes" id="UP000307440"/>
    </source>
</evidence>
<accession>A0A5C3KIS7</accession>